<dbReference type="SUPFAM" id="SSF47384">
    <property type="entry name" value="Homodimeric domain of signal transducing histidine kinase"/>
    <property type="match status" value="1"/>
</dbReference>
<evidence type="ECO:0000256" key="2">
    <source>
        <dbReference type="ARBA" id="ARBA00012438"/>
    </source>
</evidence>
<keyword evidence="7" id="KW-0472">Membrane</keyword>
<dbReference type="InterPro" id="IPR036890">
    <property type="entry name" value="HATPase_C_sf"/>
</dbReference>
<protein>
    <recommendedName>
        <fullName evidence="2">histidine kinase</fullName>
        <ecNumber evidence="2">2.7.13.3</ecNumber>
    </recommendedName>
</protein>
<keyword evidence="4" id="KW-0808">Transferase</keyword>
<dbReference type="EC" id="2.7.13.3" evidence="2"/>
<evidence type="ECO:0000256" key="4">
    <source>
        <dbReference type="ARBA" id="ARBA00022679"/>
    </source>
</evidence>
<comment type="catalytic activity">
    <reaction evidence="1">
        <text>ATP + protein L-histidine = ADP + protein N-phospho-L-histidine.</text>
        <dbReference type="EC" id="2.7.13.3"/>
    </reaction>
</comment>
<dbReference type="GO" id="GO:0016036">
    <property type="term" value="P:cellular response to phosphate starvation"/>
    <property type="evidence" value="ECO:0007669"/>
    <property type="project" value="TreeGrafter"/>
</dbReference>
<evidence type="ECO:0000256" key="7">
    <source>
        <dbReference type="SAM" id="Phobius"/>
    </source>
</evidence>
<sequence>MKKLLNKSMKAFVLYAGIVLACSIPAYYAIVDFIWEHELKEHNRIMSEATRQNLQAMSLSDTELNEAVLLWNKLRPETQLQQVETARPDSTYNIYRKNKYIPSKGWDRFQGLVTYFPINGKTFRLTQEANMEESHETIIAIAAVAFVFFMILLGGLIFINRKISEKLWLPFYSSLQKIKTFDLHRPEQIRFEPTTTEEFEALNHHLEKLIDGNIAVYKQQKEFTQNASHELQTPLSIVKFKLDLLYQSKPLSEEQSGIINDAHRSLSKVTRINKNLLLLAKMENSQFNGKEVIDLSALVASHVVLLEDFLEDKQLTVQLQLAPDVSLSGNKVLVEILLTNLIMNAVRHSIPEDTIRITLTPARLEISNTGAATLDEKLLFRRFGSSSPNTTGTGLGLAIVRQICQLHGWKEQYLFKNNLHIFTVTWA</sequence>
<dbReference type="Pfam" id="PF00512">
    <property type="entry name" value="HisKA"/>
    <property type="match status" value="1"/>
</dbReference>
<keyword evidence="5 9" id="KW-0418">Kinase</keyword>
<dbReference type="InterPro" id="IPR005467">
    <property type="entry name" value="His_kinase_dom"/>
</dbReference>
<dbReference type="PANTHER" id="PTHR45453:SF1">
    <property type="entry name" value="PHOSPHATE REGULON SENSOR PROTEIN PHOR"/>
    <property type="match status" value="1"/>
</dbReference>
<reference evidence="10" key="1">
    <citation type="submission" date="2016-10" db="EMBL/GenBank/DDBJ databases">
        <authorList>
            <person name="Varghese N."/>
            <person name="Submissions S."/>
        </authorList>
    </citation>
    <scope>NUCLEOTIDE SEQUENCE [LARGE SCALE GENOMIC DNA]</scope>
    <source>
        <strain evidence="10">DSM 3695</strain>
    </source>
</reference>
<dbReference type="PANTHER" id="PTHR45453">
    <property type="entry name" value="PHOSPHATE REGULON SENSOR PROTEIN PHOR"/>
    <property type="match status" value="1"/>
</dbReference>
<dbReference type="SUPFAM" id="SSF55874">
    <property type="entry name" value="ATPase domain of HSP90 chaperone/DNA topoisomerase II/histidine kinase"/>
    <property type="match status" value="1"/>
</dbReference>
<dbReference type="Proteomes" id="UP000199310">
    <property type="component" value="Unassembled WGS sequence"/>
</dbReference>
<dbReference type="Gene3D" id="3.30.565.10">
    <property type="entry name" value="Histidine kinase-like ATPase, C-terminal domain"/>
    <property type="match status" value="1"/>
</dbReference>
<dbReference type="RefSeq" id="WP_177192198.1">
    <property type="nucleotide sequence ID" value="NZ_FOJG01000001.1"/>
</dbReference>
<keyword evidence="7" id="KW-0812">Transmembrane</keyword>
<evidence type="ECO:0000256" key="1">
    <source>
        <dbReference type="ARBA" id="ARBA00000085"/>
    </source>
</evidence>
<keyword evidence="3" id="KW-0597">Phosphoprotein</keyword>
<feature type="transmembrane region" description="Helical" evidence="7">
    <location>
        <begin position="138"/>
        <end position="159"/>
    </location>
</feature>
<dbReference type="SMART" id="SM00387">
    <property type="entry name" value="HATPase_c"/>
    <property type="match status" value="1"/>
</dbReference>
<dbReference type="GO" id="GO:0004721">
    <property type="term" value="F:phosphoprotein phosphatase activity"/>
    <property type="evidence" value="ECO:0007669"/>
    <property type="project" value="TreeGrafter"/>
</dbReference>
<dbReference type="GO" id="GO:0000155">
    <property type="term" value="F:phosphorelay sensor kinase activity"/>
    <property type="evidence" value="ECO:0007669"/>
    <property type="project" value="InterPro"/>
</dbReference>
<dbReference type="EMBL" id="FOJG01000001">
    <property type="protein sequence ID" value="SEW43820.1"/>
    <property type="molecule type" value="Genomic_DNA"/>
</dbReference>
<dbReference type="GO" id="GO:0005886">
    <property type="term" value="C:plasma membrane"/>
    <property type="evidence" value="ECO:0007669"/>
    <property type="project" value="TreeGrafter"/>
</dbReference>
<evidence type="ECO:0000256" key="5">
    <source>
        <dbReference type="ARBA" id="ARBA00022777"/>
    </source>
</evidence>
<keyword evidence="7" id="KW-1133">Transmembrane helix</keyword>
<proteinExistence type="predicted"/>
<dbReference type="InterPro" id="IPR050351">
    <property type="entry name" value="BphY/WalK/GraS-like"/>
</dbReference>
<dbReference type="STRING" id="29529.SAMN04488122_3263"/>
<dbReference type="InterPro" id="IPR003661">
    <property type="entry name" value="HisK_dim/P_dom"/>
</dbReference>
<feature type="transmembrane region" description="Helical" evidence="7">
    <location>
        <begin position="12"/>
        <end position="30"/>
    </location>
</feature>
<dbReference type="InterPro" id="IPR036097">
    <property type="entry name" value="HisK_dim/P_sf"/>
</dbReference>
<dbReference type="InterPro" id="IPR003594">
    <property type="entry name" value="HATPase_dom"/>
</dbReference>
<dbReference type="CDD" id="cd00082">
    <property type="entry name" value="HisKA"/>
    <property type="match status" value="1"/>
</dbReference>
<evidence type="ECO:0000256" key="6">
    <source>
        <dbReference type="ARBA" id="ARBA00023012"/>
    </source>
</evidence>
<dbReference type="Pfam" id="PF02518">
    <property type="entry name" value="HATPase_c"/>
    <property type="match status" value="1"/>
</dbReference>
<name>A0A1I0RRD5_9BACT</name>
<feature type="domain" description="Histidine kinase" evidence="8">
    <location>
        <begin position="226"/>
        <end position="427"/>
    </location>
</feature>
<dbReference type="AlphaFoldDB" id="A0A1I0RRD5"/>
<dbReference type="Gene3D" id="1.10.287.130">
    <property type="match status" value="1"/>
</dbReference>
<evidence type="ECO:0000313" key="10">
    <source>
        <dbReference type="Proteomes" id="UP000199310"/>
    </source>
</evidence>
<dbReference type="PROSITE" id="PS50109">
    <property type="entry name" value="HIS_KIN"/>
    <property type="match status" value="1"/>
</dbReference>
<accession>A0A1I0RRD5</accession>
<organism evidence="9 10">
    <name type="scientific">Chitinophaga arvensicola</name>
    <dbReference type="NCBI Taxonomy" id="29529"/>
    <lineage>
        <taxon>Bacteria</taxon>
        <taxon>Pseudomonadati</taxon>
        <taxon>Bacteroidota</taxon>
        <taxon>Chitinophagia</taxon>
        <taxon>Chitinophagales</taxon>
        <taxon>Chitinophagaceae</taxon>
        <taxon>Chitinophaga</taxon>
    </lineage>
</organism>
<dbReference type="SMART" id="SM00388">
    <property type="entry name" value="HisKA"/>
    <property type="match status" value="1"/>
</dbReference>
<keyword evidence="6" id="KW-0902">Two-component regulatory system</keyword>
<gene>
    <name evidence="9" type="ORF">SAMN04488122_3263</name>
</gene>
<evidence type="ECO:0000259" key="8">
    <source>
        <dbReference type="PROSITE" id="PS50109"/>
    </source>
</evidence>
<keyword evidence="10" id="KW-1185">Reference proteome</keyword>
<evidence type="ECO:0000313" key="9">
    <source>
        <dbReference type="EMBL" id="SEW43820.1"/>
    </source>
</evidence>
<evidence type="ECO:0000256" key="3">
    <source>
        <dbReference type="ARBA" id="ARBA00022553"/>
    </source>
</evidence>
<dbReference type="PROSITE" id="PS51257">
    <property type="entry name" value="PROKAR_LIPOPROTEIN"/>
    <property type="match status" value="1"/>
</dbReference>